<dbReference type="Proteomes" id="UP000198341">
    <property type="component" value="Chromosome 18"/>
</dbReference>
<evidence type="ECO:0000256" key="9">
    <source>
        <dbReference type="SAM" id="SignalP"/>
    </source>
</evidence>
<comment type="similarity">
    <text evidence="3">Belongs to the glycosyl hydrolase 5 (cellulase A) family.</text>
</comment>
<reference evidence="11 12" key="1">
    <citation type="submission" date="2011-10" db="EMBL/GenBank/DDBJ databases">
        <authorList>
            <person name="Genoscope - CEA"/>
        </authorList>
    </citation>
    <scope>NUCLEOTIDE SEQUENCE [LARGE SCALE GENOMIC DNA]</scope>
    <source>
        <strain evidence="11 12">RCC 1105</strain>
    </source>
</reference>
<comment type="subcellular location">
    <subcellularLocation>
        <location evidence="2">Secreted</location>
    </subcellularLocation>
</comment>
<gene>
    <name evidence="11" type="ordered locus">Bathy18g00630</name>
</gene>
<keyword evidence="8" id="KW-0326">Glycosidase</keyword>
<dbReference type="PANTHER" id="PTHR31451:SF39">
    <property type="entry name" value="MANNAN ENDO-1,4-BETA-MANNOSIDASE 1"/>
    <property type="match status" value="1"/>
</dbReference>
<dbReference type="SUPFAM" id="SSF51445">
    <property type="entry name" value="(Trans)glycosidases"/>
    <property type="match status" value="1"/>
</dbReference>
<dbReference type="OrthoDB" id="406631at2759"/>
<keyword evidence="12" id="KW-1185">Reference proteome</keyword>
<evidence type="ECO:0000259" key="10">
    <source>
        <dbReference type="Pfam" id="PF26410"/>
    </source>
</evidence>
<name>K8FDR8_9CHLO</name>
<dbReference type="InterPro" id="IPR045053">
    <property type="entry name" value="MAN-like"/>
</dbReference>
<evidence type="ECO:0000256" key="4">
    <source>
        <dbReference type="ARBA" id="ARBA00012706"/>
    </source>
</evidence>
<dbReference type="EMBL" id="FO082261">
    <property type="protein sequence ID" value="CCO20718.1"/>
    <property type="molecule type" value="Genomic_DNA"/>
</dbReference>
<dbReference type="EC" id="3.2.1.78" evidence="4"/>
<evidence type="ECO:0000256" key="2">
    <source>
        <dbReference type="ARBA" id="ARBA00004613"/>
    </source>
</evidence>
<dbReference type="InterPro" id="IPR017853">
    <property type="entry name" value="GH"/>
</dbReference>
<organism evidence="11 12">
    <name type="scientific">Bathycoccus prasinos</name>
    <dbReference type="NCBI Taxonomy" id="41875"/>
    <lineage>
        <taxon>Eukaryota</taxon>
        <taxon>Viridiplantae</taxon>
        <taxon>Chlorophyta</taxon>
        <taxon>Mamiellophyceae</taxon>
        <taxon>Mamiellales</taxon>
        <taxon>Bathycoccaceae</taxon>
        <taxon>Bathycoccus</taxon>
    </lineage>
</organism>
<keyword evidence="5" id="KW-0964">Secreted</keyword>
<evidence type="ECO:0000313" key="11">
    <source>
        <dbReference type="EMBL" id="CCO20718.1"/>
    </source>
</evidence>
<dbReference type="Pfam" id="PF26410">
    <property type="entry name" value="GH5_mannosidase"/>
    <property type="match status" value="1"/>
</dbReference>
<keyword evidence="6 9" id="KW-0732">Signal</keyword>
<evidence type="ECO:0000256" key="5">
    <source>
        <dbReference type="ARBA" id="ARBA00022525"/>
    </source>
</evidence>
<feature type="signal peptide" evidence="9">
    <location>
        <begin position="1"/>
        <end position="28"/>
    </location>
</feature>
<dbReference type="AlphaFoldDB" id="K8FDR8"/>
<dbReference type="Gene3D" id="3.20.20.80">
    <property type="entry name" value="Glycosidases"/>
    <property type="match status" value="1"/>
</dbReference>
<dbReference type="GO" id="GO:0016985">
    <property type="term" value="F:mannan endo-1,4-beta-mannosidase activity"/>
    <property type="evidence" value="ECO:0007669"/>
    <property type="project" value="UniProtKB-EC"/>
</dbReference>
<evidence type="ECO:0000256" key="8">
    <source>
        <dbReference type="ARBA" id="ARBA00023295"/>
    </source>
</evidence>
<dbReference type="STRING" id="41875.K8FDR8"/>
<feature type="domain" description="Glycoside hydrolase family 5" evidence="10">
    <location>
        <begin position="56"/>
        <end position="269"/>
    </location>
</feature>
<evidence type="ECO:0000313" key="12">
    <source>
        <dbReference type="Proteomes" id="UP000198341"/>
    </source>
</evidence>
<accession>K8FDR8</accession>
<evidence type="ECO:0000256" key="7">
    <source>
        <dbReference type="ARBA" id="ARBA00022801"/>
    </source>
</evidence>
<dbReference type="InterPro" id="IPR001547">
    <property type="entry name" value="Glyco_hydro_5"/>
</dbReference>
<evidence type="ECO:0000256" key="1">
    <source>
        <dbReference type="ARBA" id="ARBA00001678"/>
    </source>
</evidence>
<dbReference type="PANTHER" id="PTHR31451">
    <property type="match status" value="1"/>
</dbReference>
<evidence type="ECO:0000256" key="3">
    <source>
        <dbReference type="ARBA" id="ARBA00005641"/>
    </source>
</evidence>
<feature type="chain" id="PRO_5003920034" description="mannan endo-1,4-beta-mannosidase" evidence="9">
    <location>
        <begin position="29"/>
        <end position="271"/>
    </location>
</feature>
<sequence length="271" mass="31467">MIRSSSSSLASFLFFFFFILKVVVNVSAQKKNDFSETLRLLIDKTPPRSTCLPTDEFVRVSGDSFILNNKPFTFAGWNQWEVVEAASNAPPPYRWTPKLGIEHITNQLDVAVRTGLKVVRIWVHPITEGYALRPTKTTWNERALKGLDFFLSECEKREVKVVLVLADNWYATGGIKEYCEWSRTCRDQSEFFTDEEAQKYYKETINYLAYRTNSITKRQYRDDPTIMAWNLANEARAKGKSREDMRRWIEASCEYLKKKAPNHLVAVGYVL</sequence>
<dbReference type="KEGG" id="bpg:Bathy18g00630"/>
<keyword evidence="7" id="KW-0378">Hydrolase</keyword>
<dbReference type="GO" id="GO:0005576">
    <property type="term" value="C:extracellular region"/>
    <property type="evidence" value="ECO:0007669"/>
    <property type="project" value="UniProtKB-SubCell"/>
</dbReference>
<dbReference type="RefSeq" id="XP_007508227.1">
    <property type="nucleotide sequence ID" value="XM_007508165.1"/>
</dbReference>
<protein>
    <recommendedName>
        <fullName evidence="4">mannan endo-1,4-beta-mannosidase</fullName>
        <ecNumber evidence="4">3.2.1.78</ecNumber>
    </recommendedName>
</protein>
<evidence type="ECO:0000256" key="6">
    <source>
        <dbReference type="ARBA" id="ARBA00022729"/>
    </source>
</evidence>
<dbReference type="GeneID" id="19010761"/>
<proteinExistence type="inferred from homology"/>
<comment type="catalytic activity">
    <reaction evidence="1">
        <text>Random hydrolysis of (1-&gt;4)-beta-D-mannosidic linkages in mannans, galactomannans and glucomannans.</text>
        <dbReference type="EC" id="3.2.1.78"/>
    </reaction>
</comment>